<evidence type="ECO:0000313" key="4">
    <source>
        <dbReference type="Proteomes" id="UP001164506"/>
    </source>
</evidence>
<gene>
    <name evidence="3" type="ORF">LDH80_01705</name>
</gene>
<name>A0ABY6QP05_9ACTN</name>
<dbReference type="GeneID" id="95598117"/>
<keyword evidence="2" id="KW-0732">Signal</keyword>
<reference evidence="3" key="1">
    <citation type="submission" date="2021-09" db="EMBL/GenBank/DDBJ databases">
        <title>Complete genome sequence and metabolic characterization of Streptomyces tanashiensis DSM 731 the producer of antibacterial Kalafungin and diverse secondary metabolites.</title>
        <authorList>
            <person name="Abbasi M.N."/>
            <person name="Anwar M.N."/>
            <person name="Alam K."/>
            <person name="Shoaib M."/>
            <person name="Lin Z."/>
            <person name="Hayat M."/>
            <person name="Ali M.I."/>
            <person name="Malik H.M.T."/>
            <person name="Ahmed I."/>
            <person name="Li A."/>
            <person name="Hailong Wang H."/>
            <person name="Zhang Y."/>
        </authorList>
    </citation>
    <scope>NUCLEOTIDE SEQUENCE</scope>
    <source>
        <strain evidence="3">Kala</strain>
    </source>
</reference>
<feature type="region of interest" description="Disordered" evidence="1">
    <location>
        <begin position="31"/>
        <end position="81"/>
    </location>
</feature>
<keyword evidence="4" id="KW-1185">Reference proteome</keyword>
<evidence type="ECO:0000256" key="1">
    <source>
        <dbReference type="SAM" id="MobiDB-lite"/>
    </source>
</evidence>
<dbReference type="Proteomes" id="UP001164506">
    <property type="component" value="Chromosome"/>
</dbReference>
<dbReference type="EMBL" id="CP084204">
    <property type="protein sequence ID" value="UZX19526.1"/>
    <property type="molecule type" value="Genomic_DNA"/>
</dbReference>
<feature type="signal peptide" evidence="2">
    <location>
        <begin position="1"/>
        <end position="29"/>
    </location>
</feature>
<evidence type="ECO:0000256" key="2">
    <source>
        <dbReference type="SAM" id="SignalP"/>
    </source>
</evidence>
<sequence length="81" mass="8028">MPPAKSALRTTAKALIAPALIAAAFAAFRKFPGGGTPTATEAARFPGGGTPTATEEARFPGGGTPTADGEQRRFPSGGTPT</sequence>
<evidence type="ECO:0000313" key="3">
    <source>
        <dbReference type="EMBL" id="UZX19526.1"/>
    </source>
</evidence>
<feature type="chain" id="PRO_5047155126" evidence="2">
    <location>
        <begin position="30"/>
        <end position="81"/>
    </location>
</feature>
<proteinExistence type="predicted"/>
<protein>
    <submittedName>
        <fullName evidence="3">Uncharacterized protein</fullName>
    </submittedName>
</protein>
<dbReference type="RefSeq" id="WP_190103069.1">
    <property type="nucleotide sequence ID" value="NZ_BMUH01000004.1"/>
</dbReference>
<accession>A0ABY6QP05</accession>
<organism evidence="3 4">
    <name type="scientific">Streptomyces tanashiensis</name>
    <dbReference type="NCBI Taxonomy" id="67367"/>
    <lineage>
        <taxon>Bacteria</taxon>
        <taxon>Bacillati</taxon>
        <taxon>Actinomycetota</taxon>
        <taxon>Actinomycetes</taxon>
        <taxon>Kitasatosporales</taxon>
        <taxon>Streptomycetaceae</taxon>
        <taxon>Streptomyces</taxon>
    </lineage>
</organism>